<dbReference type="InterPro" id="IPR050624">
    <property type="entry name" value="HTH-type_Tx_Regulator"/>
</dbReference>
<dbReference type="GO" id="GO:0003677">
    <property type="term" value="F:DNA binding"/>
    <property type="evidence" value="ECO:0007669"/>
    <property type="project" value="UniProtKB-UniRule"/>
</dbReference>
<evidence type="ECO:0000313" key="4">
    <source>
        <dbReference type="EMBL" id="NEW04751.1"/>
    </source>
</evidence>
<proteinExistence type="predicted"/>
<evidence type="ECO:0000256" key="2">
    <source>
        <dbReference type="PROSITE-ProRule" id="PRU00335"/>
    </source>
</evidence>
<dbReference type="EMBL" id="JAAIKC010000001">
    <property type="protein sequence ID" value="NEW04751.1"/>
    <property type="molecule type" value="Genomic_DNA"/>
</dbReference>
<dbReference type="RefSeq" id="WP_163940489.1">
    <property type="nucleotide sequence ID" value="NZ_JAAIKC010000001.1"/>
</dbReference>
<accession>A0A6G3ZT38</accession>
<sequence length="205" mass="23808">MVKDNEQTKQKLLNAALEIFTEKGYYETKVSDIVKKAGVAQGTFYLYFQTKESIFTSIIKSTNEVMIDQVERIFTEKASPLMSKEEFMQRLHETVYSCMSVYRDHKAIMYMMRVHGASQFGEAEQVVEAWNECLLGIIIKLFHKFQLFPSYNEFQFEIAARAIDGMLNETCMQYLILRDSTDEQISQISGVVTEMIYDMTLGRTQ</sequence>
<feature type="domain" description="HTH tetR-type" evidence="3">
    <location>
        <begin position="6"/>
        <end position="66"/>
    </location>
</feature>
<gene>
    <name evidence="4" type="ORF">GK047_01785</name>
</gene>
<dbReference type="PRINTS" id="PR00455">
    <property type="entry name" value="HTHTETR"/>
</dbReference>
<feature type="DNA-binding region" description="H-T-H motif" evidence="2">
    <location>
        <begin position="29"/>
        <end position="48"/>
    </location>
</feature>
<dbReference type="SUPFAM" id="SSF46689">
    <property type="entry name" value="Homeodomain-like"/>
    <property type="match status" value="1"/>
</dbReference>
<dbReference type="AlphaFoldDB" id="A0A6G3ZT38"/>
<dbReference type="Pfam" id="PF00440">
    <property type="entry name" value="TetR_N"/>
    <property type="match status" value="1"/>
</dbReference>
<dbReference type="PANTHER" id="PTHR43479:SF11">
    <property type="entry name" value="ACREF_ENVCD OPERON REPRESSOR-RELATED"/>
    <property type="match status" value="1"/>
</dbReference>
<dbReference type="InterPro" id="IPR001647">
    <property type="entry name" value="HTH_TetR"/>
</dbReference>
<dbReference type="PANTHER" id="PTHR43479">
    <property type="entry name" value="ACREF/ENVCD OPERON REPRESSOR-RELATED"/>
    <property type="match status" value="1"/>
</dbReference>
<dbReference type="InterPro" id="IPR009057">
    <property type="entry name" value="Homeodomain-like_sf"/>
</dbReference>
<dbReference type="PROSITE" id="PS50977">
    <property type="entry name" value="HTH_TETR_2"/>
    <property type="match status" value="1"/>
</dbReference>
<evidence type="ECO:0000259" key="3">
    <source>
        <dbReference type="PROSITE" id="PS50977"/>
    </source>
</evidence>
<organism evidence="4">
    <name type="scientific">Paenibacillus sp. SYP-B3998</name>
    <dbReference type="NCBI Taxonomy" id="2678564"/>
    <lineage>
        <taxon>Bacteria</taxon>
        <taxon>Bacillati</taxon>
        <taxon>Bacillota</taxon>
        <taxon>Bacilli</taxon>
        <taxon>Bacillales</taxon>
        <taxon>Paenibacillaceae</taxon>
        <taxon>Paenibacillus</taxon>
    </lineage>
</organism>
<protein>
    <submittedName>
        <fullName evidence="4">TetR/AcrR family transcriptional regulator</fullName>
    </submittedName>
</protein>
<evidence type="ECO:0000256" key="1">
    <source>
        <dbReference type="ARBA" id="ARBA00023125"/>
    </source>
</evidence>
<name>A0A6G3ZT38_9BACL</name>
<comment type="caution">
    <text evidence="4">The sequence shown here is derived from an EMBL/GenBank/DDBJ whole genome shotgun (WGS) entry which is preliminary data.</text>
</comment>
<dbReference type="Gene3D" id="1.10.357.10">
    <property type="entry name" value="Tetracycline Repressor, domain 2"/>
    <property type="match status" value="1"/>
</dbReference>
<keyword evidence="1 2" id="KW-0238">DNA-binding</keyword>
<reference evidence="4" key="1">
    <citation type="submission" date="2020-02" db="EMBL/GenBank/DDBJ databases">
        <authorList>
            <person name="Shen X.-R."/>
            <person name="Zhang Y.-X."/>
        </authorList>
    </citation>
    <scope>NUCLEOTIDE SEQUENCE</scope>
    <source>
        <strain evidence="4">SYP-B3998</strain>
    </source>
</reference>